<feature type="domain" description="HTH hxlR-type" evidence="4">
    <location>
        <begin position="21"/>
        <end position="120"/>
    </location>
</feature>
<evidence type="ECO:0000313" key="6">
    <source>
        <dbReference type="Proteomes" id="UP000236728"/>
    </source>
</evidence>
<dbReference type="OrthoDB" id="122514at2"/>
<name>A0A1H6C5F5_9BACT</name>
<proteinExistence type="predicted"/>
<dbReference type="AlphaFoldDB" id="A0A1H6C5F5"/>
<keyword evidence="6" id="KW-1185">Reference proteome</keyword>
<dbReference type="Proteomes" id="UP000236728">
    <property type="component" value="Unassembled WGS sequence"/>
</dbReference>
<keyword evidence="2" id="KW-0238">DNA-binding</keyword>
<gene>
    <name evidence="5" type="ORF">SAMN05421819_4243</name>
</gene>
<dbReference type="GO" id="GO:0003677">
    <property type="term" value="F:DNA binding"/>
    <property type="evidence" value="ECO:0007669"/>
    <property type="project" value="UniProtKB-KW"/>
</dbReference>
<keyword evidence="1" id="KW-0805">Transcription regulation</keyword>
<dbReference type="Gene3D" id="1.10.10.10">
    <property type="entry name" value="Winged helix-like DNA-binding domain superfamily/Winged helix DNA-binding domain"/>
    <property type="match status" value="1"/>
</dbReference>
<dbReference type="Pfam" id="PF01638">
    <property type="entry name" value="HxlR"/>
    <property type="match status" value="1"/>
</dbReference>
<keyword evidence="3" id="KW-0804">Transcription</keyword>
<protein>
    <submittedName>
        <fullName evidence="5">Transcriptional regulator, HxlR family</fullName>
    </submittedName>
</protein>
<dbReference type="PANTHER" id="PTHR33204">
    <property type="entry name" value="TRANSCRIPTIONAL REGULATOR, MARR FAMILY"/>
    <property type="match status" value="1"/>
</dbReference>
<dbReference type="RefSeq" id="WP_103935074.1">
    <property type="nucleotide sequence ID" value="NZ_FNVA01000008.1"/>
</dbReference>
<evidence type="ECO:0000256" key="1">
    <source>
        <dbReference type="ARBA" id="ARBA00023015"/>
    </source>
</evidence>
<accession>A0A1H6C5F5</accession>
<organism evidence="5 6">
    <name type="scientific">Bryocella elongata</name>
    <dbReference type="NCBI Taxonomy" id="863522"/>
    <lineage>
        <taxon>Bacteria</taxon>
        <taxon>Pseudomonadati</taxon>
        <taxon>Acidobacteriota</taxon>
        <taxon>Terriglobia</taxon>
        <taxon>Terriglobales</taxon>
        <taxon>Acidobacteriaceae</taxon>
        <taxon>Bryocella</taxon>
    </lineage>
</organism>
<evidence type="ECO:0000259" key="4">
    <source>
        <dbReference type="PROSITE" id="PS51118"/>
    </source>
</evidence>
<dbReference type="InterPro" id="IPR036390">
    <property type="entry name" value="WH_DNA-bd_sf"/>
</dbReference>
<dbReference type="SUPFAM" id="SSF46785">
    <property type="entry name" value="Winged helix' DNA-binding domain"/>
    <property type="match status" value="1"/>
</dbReference>
<evidence type="ECO:0000256" key="2">
    <source>
        <dbReference type="ARBA" id="ARBA00023125"/>
    </source>
</evidence>
<dbReference type="InterPro" id="IPR002577">
    <property type="entry name" value="HTH_HxlR"/>
</dbReference>
<dbReference type="EMBL" id="FNVA01000008">
    <property type="protein sequence ID" value="SEG67596.1"/>
    <property type="molecule type" value="Genomic_DNA"/>
</dbReference>
<reference evidence="5 6" key="1">
    <citation type="submission" date="2016-10" db="EMBL/GenBank/DDBJ databases">
        <authorList>
            <person name="de Groot N.N."/>
        </authorList>
    </citation>
    <scope>NUCLEOTIDE SEQUENCE [LARGE SCALE GENOMIC DNA]</scope>
    <source>
        <strain evidence="5 6">DSM 22489</strain>
    </source>
</reference>
<dbReference type="InterPro" id="IPR036388">
    <property type="entry name" value="WH-like_DNA-bd_sf"/>
</dbReference>
<dbReference type="PROSITE" id="PS51118">
    <property type="entry name" value="HTH_HXLR"/>
    <property type="match status" value="1"/>
</dbReference>
<evidence type="ECO:0000313" key="5">
    <source>
        <dbReference type="EMBL" id="SEG67596.1"/>
    </source>
</evidence>
<evidence type="ECO:0000256" key="3">
    <source>
        <dbReference type="ARBA" id="ARBA00023163"/>
    </source>
</evidence>
<sequence>MSDTGMRFKQSDKTFIPAIRSSQLAVEIFLQGKWRVHILWNLRHGPVRLGQLGRLIPGASKKVLAQHLRRLEADGIVVRKDMSDIVLHIEYELSSAYRHLVCGLLDRLSESGAIYLAKSGNHIEKG</sequence>